<comment type="caution">
    <text evidence="1">The sequence shown here is derived from an EMBL/GenBank/DDBJ whole genome shotgun (WGS) entry which is preliminary data.</text>
</comment>
<evidence type="ECO:0000313" key="2">
    <source>
        <dbReference type="Proteomes" id="UP001597419"/>
    </source>
</evidence>
<accession>A0ABW5GUQ3</accession>
<dbReference type="RefSeq" id="WP_345385764.1">
    <property type="nucleotide sequence ID" value="NZ_BAABHG010000001.1"/>
</dbReference>
<protein>
    <submittedName>
        <fullName evidence="1">Uncharacterized protein</fullName>
    </submittedName>
</protein>
<proteinExistence type="predicted"/>
<evidence type="ECO:0000313" key="1">
    <source>
        <dbReference type="EMBL" id="MFD2464581.1"/>
    </source>
</evidence>
<keyword evidence="2" id="KW-1185">Reference proteome</keyword>
<gene>
    <name evidence="1" type="ORF">ACFSYJ_38605</name>
</gene>
<sequence length="118" mass="12804">MTFDVVGLCRREPDADTLVGAILAASEPSLVDSLEDRRLFRLRHPDGRSLLTIEGARLVQVPGEVRRLLGLDRTADVPHPVWWVESRAPDGDAEAEAAARAFTDAVVTATGGLSWSSR</sequence>
<dbReference type="EMBL" id="JBHUKU010000026">
    <property type="protein sequence ID" value="MFD2464581.1"/>
    <property type="molecule type" value="Genomic_DNA"/>
</dbReference>
<reference evidence="2" key="1">
    <citation type="journal article" date="2019" name="Int. J. Syst. Evol. Microbiol.">
        <title>The Global Catalogue of Microorganisms (GCM) 10K type strain sequencing project: providing services to taxonomists for standard genome sequencing and annotation.</title>
        <authorList>
            <consortium name="The Broad Institute Genomics Platform"/>
            <consortium name="The Broad Institute Genome Sequencing Center for Infectious Disease"/>
            <person name="Wu L."/>
            <person name="Ma J."/>
        </authorList>
    </citation>
    <scope>NUCLEOTIDE SEQUENCE [LARGE SCALE GENOMIC DNA]</scope>
    <source>
        <strain evidence="2">CGMCC 4.7643</strain>
    </source>
</reference>
<name>A0ABW5GUQ3_9PSEU</name>
<dbReference type="Proteomes" id="UP001597419">
    <property type="component" value="Unassembled WGS sequence"/>
</dbReference>
<organism evidence="1 2">
    <name type="scientific">Amycolatopsis samaneae</name>
    <dbReference type="NCBI Taxonomy" id="664691"/>
    <lineage>
        <taxon>Bacteria</taxon>
        <taxon>Bacillati</taxon>
        <taxon>Actinomycetota</taxon>
        <taxon>Actinomycetes</taxon>
        <taxon>Pseudonocardiales</taxon>
        <taxon>Pseudonocardiaceae</taxon>
        <taxon>Amycolatopsis</taxon>
    </lineage>
</organism>